<evidence type="ECO:0000313" key="3">
    <source>
        <dbReference type="Proteomes" id="UP000006681"/>
    </source>
</evidence>
<keyword evidence="1" id="KW-0812">Transmembrane</keyword>
<evidence type="ECO:0000313" key="2">
    <source>
        <dbReference type="EMBL" id="ADN49846.1"/>
    </source>
</evidence>
<dbReference type="eggNOG" id="arCOG03672">
    <property type="taxonomic scope" value="Archaea"/>
</dbReference>
<proteinExistence type="predicted"/>
<accession>E1QUC0</accession>
<dbReference type="KEGG" id="vdi:Vdis_0445"/>
<keyword evidence="1" id="KW-1133">Transmembrane helix</keyword>
<keyword evidence="1" id="KW-0472">Membrane</keyword>
<gene>
    <name evidence="2" type="ordered locus">Vdis_0445</name>
</gene>
<name>E1QUC0_VULDI</name>
<feature type="transmembrane region" description="Helical" evidence="1">
    <location>
        <begin position="736"/>
        <end position="754"/>
    </location>
</feature>
<sequence>MRYVIAVVLALVMAILLASVAHALPMTVEPPANGACWGVWNVTILPGQYLLIHALSNNYSLYVFTPGQYSGWASGEEAYAVYAQNVTGGAAYVIPMPQGQYSVVLYPTPCGVGVDAIVRVVYQPGVGMASLGPLITNELLAYVNLTEYQPGNPINIALGSLVVSHHYYETTEYWVEEVLSAFNGDFLLTIYVINVTNREPQAVGTASIKLGRVEIPCALYLLVMVNITNGDAAVWLGYAVIENGTHYNEPAINWAYGMPLGPATEVVIAMNPYLATPSGYSYDSELIIGNGLGTAQPFNAQMALLYWNGESFMPVTNTYNFAINMNLTSTYLTTAMCGGLPCVTSGEPNYGQLGAFNALSVPMTYVEWEGLGGAVHSTYITSPINITYPRTTEPAPGVLMRLTGVWVMTNGSWEFLNTTSVEVTPSGTPRAVFIRPGYSTYYLISIMSAGRINVNGSLVNNYTGWVRAGSVINITAAPNYLGNGTRLLPVNGSPLLITVDKPMNITINWVKQYLITIGSEYPIDVNGTITTNYTNWVNACSRITVNASAYYMGNGVRYVATNGTGTYEVCSPMRITVGWTNQYLVVLTSPVPILVNGVETMNYTGWLTNGTSLVITVPRYYYLGNSTRLVIKSPVNGTVIITGPTHINITGSPQYLVVIRSPLPIMINGTKTTNYVVWVWPGSVIRLSIPRYQVLPNLTLAIASSISVNEREYPLRGNTILAIDSPMYVTVNYHDYYTVYLVILLTALVALLIMRFRGNGRGNDVTTV</sequence>
<keyword evidence="3" id="KW-1185">Reference proteome</keyword>
<reference evidence="3" key="2">
    <citation type="journal article" date="2010" name="Stand. Genomic Sci.">
        <title>Complete genome sequence of Vulcanisaeta distributa type strain (IC-017T).</title>
        <authorList>
            <person name="Mavromatis K."/>
            <person name="Sikorski J."/>
            <person name="Pabst E."/>
            <person name="Teshima H."/>
            <person name="Lapidus A."/>
            <person name="Lucas S."/>
            <person name="Nolan M."/>
            <person name="Glavina Del Rio T."/>
            <person name="Cheng J."/>
            <person name="Bruce D."/>
            <person name="Goodwin L."/>
            <person name="Pitluck S."/>
            <person name="Liolios K."/>
            <person name="Ivanova N."/>
            <person name="Mikhailova N."/>
            <person name="Pati A."/>
            <person name="Chen A."/>
            <person name="Palaniappan K."/>
            <person name="Land M."/>
            <person name="Hauser L."/>
            <person name="Chang Y."/>
            <person name="Jeffries C."/>
            <person name="Rohde M."/>
            <person name="Spring S."/>
            <person name="Goker M."/>
            <person name="Wirth R."/>
            <person name="Woyke T."/>
            <person name="Bristow J."/>
            <person name="Eisen J."/>
            <person name="Markowitz V."/>
            <person name="Hugenholtz P."/>
            <person name="Klenk H."/>
            <person name="Kyrpides N."/>
        </authorList>
    </citation>
    <scope>NUCLEOTIDE SEQUENCE [LARGE SCALE GENOMIC DNA]</scope>
    <source>
        <strain evidence="3">DSM 14429 / JCM 11212 / NBRC 100878 / IC-017</strain>
    </source>
</reference>
<dbReference type="STRING" id="572478.Vdis_0445"/>
<organism evidence="2 3">
    <name type="scientific">Vulcanisaeta distributa (strain DSM 14429 / JCM 11212 / NBRC 100878 / IC-017)</name>
    <dbReference type="NCBI Taxonomy" id="572478"/>
    <lineage>
        <taxon>Archaea</taxon>
        <taxon>Thermoproteota</taxon>
        <taxon>Thermoprotei</taxon>
        <taxon>Thermoproteales</taxon>
        <taxon>Thermoproteaceae</taxon>
        <taxon>Vulcanisaeta</taxon>
    </lineage>
</organism>
<dbReference type="HOGENOM" id="CLU_352564_0_0_2"/>
<dbReference type="OrthoDB" id="28853at2157"/>
<dbReference type="Pfam" id="PF05317">
    <property type="entry name" value="Thermopsin"/>
    <property type="match status" value="1"/>
</dbReference>
<dbReference type="Proteomes" id="UP000006681">
    <property type="component" value="Chromosome"/>
</dbReference>
<protein>
    <submittedName>
        <fullName evidence="2">Peptidase A5, thermopsin</fullName>
    </submittedName>
</protein>
<dbReference type="eggNOG" id="arCOG03671">
    <property type="taxonomic scope" value="Archaea"/>
</dbReference>
<reference evidence="2 3" key="1">
    <citation type="journal article" date="2010" name="Stand. Genomic Sci.">
        <title>Complete genome sequence of Vulcanisaeta distributa type strain (IC-017).</title>
        <authorList>
            <person name="Mavromatis K."/>
            <person name="Sikorski J."/>
            <person name="Pabst E."/>
            <person name="Teshima H."/>
            <person name="Lapidus A."/>
            <person name="Lucas S."/>
            <person name="Nolan M."/>
            <person name="Glavina Del Rio T."/>
            <person name="Cheng J.F."/>
            <person name="Bruce D."/>
            <person name="Goodwin L."/>
            <person name="Pitluck S."/>
            <person name="Liolios K."/>
            <person name="Ivanova N."/>
            <person name="Mikhailova N."/>
            <person name="Pati A."/>
            <person name="Chen A."/>
            <person name="Palaniappan K."/>
            <person name="Land M."/>
            <person name="Hauser L."/>
            <person name="Chang Y.J."/>
            <person name="Jeffries C.D."/>
            <person name="Rohde M."/>
            <person name="Spring S."/>
            <person name="Goker M."/>
            <person name="Wirth R."/>
            <person name="Woyke T."/>
            <person name="Bristow J."/>
            <person name="Eisen J.A."/>
            <person name="Markowitz V."/>
            <person name="Hugenholtz P."/>
            <person name="Klenk H.P."/>
            <person name="Kyrpides N.C."/>
        </authorList>
    </citation>
    <scope>NUCLEOTIDE SEQUENCE [LARGE SCALE GENOMIC DNA]</scope>
    <source>
        <strain evidence="3">DSM 14429 / JCM 11212 / NBRC 100878 / IC-017</strain>
    </source>
</reference>
<dbReference type="RefSeq" id="WP_013335571.1">
    <property type="nucleotide sequence ID" value="NC_014537.1"/>
</dbReference>
<evidence type="ECO:0000256" key="1">
    <source>
        <dbReference type="SAM" id="Phobius"/>
    </source>
</evidence>
<dbReference type="GeneID" id="9751363"/>
<dbReference type="AlphaFoldDB" id="E1QUC0"/>
<dbReference type="EMBL" id="CP002100">
    <property type="protein sequence ID" value="ADN49846.1"/>
    <property type="molecule type" value="Genomic_DNA"/>
</dbReference>
<dbReference type="InterPro" id="IPR007981">
    <property type="entry name" value="Peptidase_A5"/>
</dbReference>